<dbReference type="Proteomes" id="UP000010824">
    <property type="component" value="Chromosome"/>
</dbReference>
<evidence type="ECO:0000313" key="2">
    <source>
        <dbReference type="Proteomes" id="UP000010824"/>
    </source>
</evidence>
<dbReference type="EMBL" id="CP003167">
    <property type="protein sequence ID" value="AGB03027.1"/>
    <property type="molecule type" value="Genomic_DNA"/>
</dbReference>
<dbReference type="STRING" id="593750.Metfor_2013"/>
<evidence type="ECO:0000313" key="1">
    <source>
        <dbReference type="EMBL" id="AGB03027.1"/>
    </source>
</evidence>
<dbReference type="KEGG" id="mfo:Metfor_2013"/>
<dbReference type="AlphaFoldDB" id="L0HE67"/>
<name>L0HE67_METFS</name>
<dbReference type="HOGENOM" id="CLU_1736415_0_0_2"/>
<dbReference type="RefSeq" id="WP_015285990.1">
    <property type="nucleotide sequence ID" value="NC_019943.1"/>
</dbReference>
<protein>
    <submittedName>
        <fullName evidence="1">Uncharacterized protein</fullName>
    </submittedName>
</protein>
<accession>L0HE67</accession>
<dbReference type="GeneID" id="14309406"/>
<gene>
    <name evidence="1" type="ordered locus">Metfor_2013</name>
</gene>
<keyword evidence="2" id="KW-1185">Reference proteome</keyword>
<reference evidence="1 2" key="2">
    <citation type="journal article" date="2014" name="Genome Announc.">
        <title>Complete Genome Sequence of Methanoregula formicica SMSPT, a Mesophilic Hydrogenotrophic Methanogen Isolated from a Methanogenic Upflow Anaerobic Sludge Blanket Reactor.</title>
        <authorList>
            <person name="Yamamoto K."/>
            <person name="Tamaki H."/>
            <person name="Cadillo-Quiroz H."/>
            <person name="Imachi H."/>
            <person name="Kyrpides N."/>
            <person name="Woyke T."/>
            <person name="Goodwin L."/>
            <person name="Zinder S.H."/>
            <person name="Kamagata Y."/>
            <person name="Liu W.T."/>
        </authorList>
    </citation>
    <scope>NUCLEOTIDE SEQUENCE [LARGE SCALE GENOMIC DNA]</scope>
    <source>
        <strain evidence="2">DSM 22288 / NBRC 105244 / SMSP</strain>
    </source>
</reference>
<sequence>MAREKMAELNVKLPARWVNFLDEFYSVSGMNRDKNLREWMMAVIGANVEELDAKDRILLIEKYQLTDICEIPQWIRDEAAGISRNADPIPKITTAKELPINDTTLDILAIGAAKVAWHLVNEMSPEELEHFKSLTKEELDERLKAPLTPI</sequence>
<reference evidence="2" key="1">
    <citation type="submission" date="2011-12" db="EMBL/GenBank/DDBJ databases">
        <title>Complete sequence of Methanoregula formicicum SMSP.</title>
        <authorList>
            <person name="Lucas S."/>
            <person name="Han J."/>
            <person name="Lapidus A."/>
            <person name="Cheng J.-F."/>
            <person name="Goodwin L."/>
            <person name="Pitluck S."/>
            <person name="Peters L."/>
            <person name="Ovchinnikova G."/>
            <person name="Teshima H."/>
            <person name="Detter J.C."/>
            <person name="Han C."/>
            <person name="Tapia R."/>
            <person name="Land M."/>
            <person name="Hauser L."/>
            <person name="Kyrpides N."/>
            <person name="Ivanova N."/>
            <person name="Pagani I."/>
            <person name="Imachi H."/>
            <person name="Tamaki H."/>
            <person name="Sekiguchi Y."/>
            <person name="Kamagata Y."/>
            <person name="Cadillo-Quiroz H."/>
            <person name="Zinder S."/>
            <person name="Liu W.-T."/>
            <person name="Woyke T."/>
        </authorList>
    </citation>
    <scope>NUCLEOTIDE SEQUENCE [LARGE SCALE GENOMIC DNA]</scope>
    <source>
        <strain evidence="2">DSM 22288 / NBRC 105244 / SMSP</strain>
    </source>
</reference>
<organism evidence="1 2">
    <name type="scientific">Methanoregula formicica (strain DSM 22288 / NBRC 105244 / SMSP)</name>
    <dbReference type="NCBI Taxonomy" id="593750"/>
    <lineage>
        <taxon>Archaea</taxon>
        <taxon>Methanobacteriati</taxon>
        <taxon>Methanobacteriota</taxon>
        <taxon>Stenosarchaea group</taxon>
        <taxon>Methanomicrobia</taxon>
        <taxon>Methanomicrobiales</taxon>
        <taxon>Methanoregulaceae</taxon>
        <taxon>Methanoregula</taxon>
    </lineage>
</organism>
<proteinExistence type="predicted"/>
<dbReference type="InParanoid" id="L0HE67"/>